<dbReference type="InterPro" id="IPR029154">
    <property type="entry name" value="HIBADH-like_NADP-bd"/>
</dbReference>
<evidence type="ECO:0000259" key="5">
    <source>
        <dbReference type="Pfam" id="PF14833"/>
    </source>
</evidence>
<dbReference type="SUPFAM" id="SSF51735">
    <property type="entry name" value="NAD(P)-binding Rossmann-fold domains"/>
    <property type="match status" value="1"/>
</dbReference>
<keyword evidence="7" id="KW-1185">Reference proteome</keyword>
<dbReference type="GO" id="GO:0050661">
    <property type="term" value="F:NADP binding"/>
    <property type="evidence" value="ECO:0007669"/>
    <property type="project" value="InterPro"/>
</dbReference>
<evidence type="ECO:0000313" key="7">
    <source>
        <dbReference type="Proteomes" id="UP000198951"/>
    </source>
</evidence>
<feature type="active site" evidence="3">
    <location>
        <position position="173"/>
    </location>
</feature>
<organism evidence="6 7">
    <name type="scientific">Flavobacterium gillisiae</name>
    <dbReference type="NCBI Taxonomy" id="150146"/>
    <lineage>
        <taxon>Bacteria</taxon>
        <taxon>Pseudomonadati</taxon>
        <taxon>Bacteroidota</taxon>
        <taxon>Flavobacteriia</taxon>
        <taxon>Flavobacteriales</taxon>
        <taxon>Flavobacteriaceae</taxon>
        <taxon>Flavobacterium</taxon>
    </lineage>
</organism>
<dbReference type="STRING" id="150146.SAMN05443667_101558"/>
<sequence>MEALKIGWIGLGNMGNPMVQNLLKAGFEVVVFNRTKDKEKELTALGATSGACPQELLQTCDMVITMLSNDAAVKEVFESENGLLSQDNPNKLIINMSTVSPETSRYLATICTAHQLHFIDAPVSGSVKPAQDGTLVILVGATDEDYLLAKPIFNVLGKVSIPVGEPGKASSAKLAINYLLGLNLQGLAETIIFAEKSGVRKEDMLSIINEGACGNGITNIKANSILNDSYPAAFALKHLVKDLRLAKEAGLDSPLIHPLYDSYKAAQKEGLGDEDVMAIITSLRNK</sequence>
<evidence type="ECO:0000256" key="1">
    <source>
        <dbReference type="ARBA" id="ARBA00023002"/>
    </source>
</evidence>
<dbReference type="InterPro" id="IPR036291">
    <property type="entry name" value="NAD(P)-bd_dom_sf"/>
</dbReference>
<dbReference type="Pfam" id="PF14833">
    <property type="entry name" value="NAD_binding_11"/>
    <property type="match status" value="1"/>
</dbReference>
<dbReference type="Pfam" id="PF03446">
    <property type="entry name" value="NAD_binding_2"/>
    <property type="match status" value="1"/>
</dbReference>
<protein>
    <submittedName>
        <fullName evidence="6">3-hydroxyisobutyrate dehydrogenase</fullName>
    </submittedName>
</protein>
<dbReference type="PANTHER" id="PTHR43580:SF2">
    <property type="entry name" value="CYTOKINE-LIKE NUCLEAR FACTOR N-PAC"/>
    <property type="match status" value="1"/>
</dbReference>
<dbReference type="Gene3D" id="1.10.1040.10">
    <property type="entry name" value="N-(1-d-carboxylethyl)-l-norvaline Dehydrogenase, domain 2"/>
    <property type="match status" value="1"/>
</dbReference>
<dbReference type="SUPFAM" id="SSF48179">
    <property type="entry name" value="6-phosphogluconate dehydrogenase C-terminal domain-like"/>
    <property type="match status" value="1"/>
</dbReference>
<evidence type="ECO:0000256" key="2">
    <source>
        <dbReference type="ARBA" id="ARBA00023027"/>
    </source>
</evidence>
<dbReference type="Gene3D" id="3.40.50.720">
    <property type="entry name" value="NAD(P)-binding Rossmann-like Domain"/>
    <property type="match status" value="1"/>
</dbReference>
<dbReference type="InterPro" id="IPR008927">
    <property type="entry name" value="6-PGluconate_DH-like_C_sf"/>
</dbReference>
<dbReference type="PIRSF" id="PIRSF000103">
    <property type="entry name" value="HIBADH"/>
    <property type="match status" value="1"/>
</dbReference>
<dbReference type="GO" id="GO:0051287">
    <property type="term" value="F:NAD binding"/>
    <property type="evidence" value="ECO:0007669"/>
    <property type="project" value="InterPro"/>
</dbReference>
<name>A0A1H3XKG2_9FLAO</name>
<evidence type="ECO:0000313" key="6">
    <source>
        <dbReference type="EMBL" id="SDZ99813.1"/>
    </source>
</evidence>
<dbReference type="PANTHER" id="PTHR43580">
    <property type="entry name" value="OXIDOREDUCTASE GLYR1-RELATED"/>
    <property type="match status" value="1"/>
</dbReference>
<dbReference type="GO" id="GO:0016491">
    <property type="term" value="F:oxidoreductase activity"/>
    <property type="evidence" value="ECO:0007669"/>
    <property type="project" value="UniProtKB-KW"/>
</dbReference>
<keyword evidence="1" id="KW-0560">Oxidoreductase</keyword>
<dbReference type="AlphaFoldDB" id="A0A1H3XKG2"/>
<feature type="domain" description="3-hydroxyisobutyrate dehydrogenase-like NAD-binding" evidence="5">
    <location>
        <begin position="167"/>
        <end position="281"/>
    </location>
</feature>
<evidence type="ECO:0000259" key="4">
    <source>
        <dbReference type="Pfam" id="PF03446"/>
    </source>
</evidence>
<evidence type="ECO:0000256" key="3">
    <source>
        <dbReference type="PIRSR" id="PIRSR000103-1"/>
    </source>
</evidence>
<dbReference type="OrthoDB" id="9786703at2"/>
<gene>
    <name evidence="6" type="ORF">SAMN05443667_101558</name>
</gene>
<dbReference type="InterPro" id="IPR015815">
    <property type="entry name" value="HIBADH-related"/>
</dbReference>
<reference evidence="7" key="1">
    <citation type="submission" date="2016-10" db="EMBL/GenBank/DDBJ databases">
        <authorList>
            <person name="Varghese N."/>
            <person name="Submissions S."/>
        </authorList>
    </citation>
    <scope>NUCLEOTIDE SEQUENCE [LARGE SCALE GENOMIC DNA]</scope>
    <source>
        <strain evidence="7">DSM 22376</strain>
    </source>
</reference>
<feature type="domain" description="6-phosphogluconate dehydrogenase NADP-binding" evidence="4">
    <location>
        <begin position="5"/>
        <end position="160"/>
    </location>
</feature>
<dbReference type="RefSeq" id="WP_091084303.1">
    <property type="nucleotide sequence ID" value="NZ_FNRD01000001.1"/>
</dbReference>
<dbReference type="Proteomes" id="UP000198951">
    <property type="component" value="Unassembled WGS sequence"/>
</dbReference>
<accession>A0A1H3XKG2</accession>
<proteinExistence type="predicted"/>
<keyword evidence="2" id="KW-0520">NAD</keyword>
<dbReference type="InterPro" id="IPR013328">
    <property type="entry name" value="6PGD_dom2"/>
</dbReference>
<dbReference type="EMBL" id="FNRD01000001">
    <property type="protein sequence ID" value="SDZ99813.1"/>
    <property type="molecule type" value="Genomic_DNA"/>
</dbReference>
<dbReference type="InterPro" id="IPR051265">
    <property type="entry name" value="HIBADH-related_NP60_sf"/>
</dbReference>
<dbReference type="InterPro" id="IPR006115">
    <property type="entry name" value="6PGDH_NADP-bd"/>
</dbReference>